<evidence type="ECO:0000313" key="11">
    <source>
        <dbReference type="EMBL" id="RNJ41807.1"/>
    </source>
</evidence>
<evidence type="ECO:0000256" key="6">
    <source>
        <dbReference type="PIRSR" id="PIRSR640255-1"/>
    </source>
</evidence>
<dbReference type="PANTHER" id="PTHR13966:SF5">
    <property type="entry name" value="ENDONUCLEASE G, MITOCHONDRIAL"/>
    <property type="match status" value="1"/>
</dbReference>
<organism evidence="11 12">
    <name type="scientific">Mesorhizobium japonicum</name>
    <dbReference type="NCBI Taxonomy" id="2066070"/>
    <lineage>
        <taxon>Bacteria</taxon>
        <taxon>Pseudomonadati</taxon>
        <taxon>Pseudomonadota</taxon>
        <taxon>Alphaproteobacteria</taxon>
        <taxon>Hyphomicrobiales</taxon>
        <taxon>Phyllobacteriaceae</taxon>
        <taxon>Mesorhizobium</taxon>
    </lineage>
</organism>
<evidence type="ECO:0000313" key="12">
    <source>
        <dbReference type="Proteomes" id="UP000275436"/>
    </source>
</evidence>
<reference evidence="11 12" key="1">
    <citation type="journal article" date="2018" name="Mol. Plant Microbe Interact.">
        <title>Taxonomically Different Co-Microsymbionts of a Relict Legume, Oxytropis popoviana, Have Complementary Sets of Symbiotic Genes and Together Increase the Efficiency of Plant Nodulation.</title>
        <authorList>
            <person name="Safronova V."/>
            <person name="Belimov A."/>
            <person name="Sazanova A."/>
            <person name="Chirak E."/>
            <person name="Verkhozina A."/>
            <person name="Kuznetsova I."/>
            <person name="Andronov E."/>
            <person name="Puhalsky J."/>
            <person name="Tikhonovich I."/>
        </authorList>
    </citation>
    <scope>NUCLEOTIDE SEQUENCE [LARGE SCALE GENOMIC DNA]</scope>
    <source>
        <strain evidence="11 12">Opo-235</strain>
    </source>
</reference>
<sequence length="672" mass="73359">MDPKSVTDARAGLDRQAASRFALRAEARGAKMAEVNDKGILAAAGVGHAVRRAMQLTVAEGRAAVVPITGTEAAPAAPSERPIETKRRVERIADRTLESIVGFNDTDQINFLEHGIRAGRSVCRLIYGGQPIGTGFMVAPNVVLTNHHVIPDASSAAGFVAQFDYELDADDNPMQPKRFNLDPDMLFVTSEIDAFDFSFVAVKPVGLSGESLAGFAWLPLNPSTDKILEGEPVVVIQHPQGREKQLCLFHSEMVDRVDQYIYYTTDTEIGSSGSPAFNRQWQLVGLHHASAPSGEKQRGVNTAANEGIRISAILNALQKADRVTGNPQKLFTLLSDPQTQASGRPQAPLVLAPAAQTPVTTLEGRTVIRTRPAGWYNNPLRSGYQAGFLGGFEIPLPKLPEGLADDVTKLADGSAELKYAHYSVVMSASRRLAWFSAVNINGASVQRLSRTDRDPDHPEPAKTRGGDLEAEDVWWFDNRIPTDAQVGAKIYDGTDFDYGHLTRRLDAVWGEMRELRIANDDTFHVTNCAPQAHQLNTVTWAKLEDAVLDAATRHGLKFTVITGPVLDPRDPVLLDVQCPTAYWKIIAYIERNNLVAMGFLQWQTDLVATIKSKLESLSELDAAEEWHVPISDIVRLTALDFGPLLDADVKAGQGRERLTESLVDRLVPSASA</sequence>
<evidence type="ECO:0000256" key="5">
    <source>
        <dbReference type="ARBA" id="ARBA00022825"/>
    </source>
</evidence>
<dbReference type="InterPro" id="IPR044929">
    <property type="entry name" value="DNA/RNA_non-sp_Endonuclease_sf"/>
</dbReference>
<protein>
    <recommendedName>
        <fullName evidence="8">Serine protease</fullName>
        <ecNumber evidence="8">3.4.21.-</ecNumber>
    </recommendedName>
</protein>
<keyword evidence="4 8" id="KW-0378">Hydrolase</keyword>
<dbReference type="AlphaFoldDB" id="A0A3M9X1B4"/>
<evidence type="ECO:0000256" key="1">
    <source>
        <dbReference type="ARBA" id="ARBA00008764"/>
    </source>
</evidence>
<dbReference type="GO" id="GO:0004519">
    <property type="term" value="F:endonuclease activity"/>
    <property type="evidence" value="ECO:0007669"/>
    <property type="project" value="TreeGrafter"/>
</dbReference>
<comment type="similarity">
    <text evidence="1 8">Belongs to the peptidase S1B family.</text>
</comment>
<name>A0A3M9X1B4_9HYPH</name>
<dbReference type="GO" id="GO:0003676">
    <property type="term" value="F:nucleic acid binding"/>
    <property type="evidence" value="ECO:0007669"/>
    <property type="project" value="InterPro"/>
</dbReference>
<dbReference type="Pfam" id="PF01223">
    <property type="entry name" value="Endonuclease_NS"/>
    <property type="match status" value="1"/>
</dbReference>
<keyword evidence="2 8" id="KW-0645">Protease</keyword>
<dbReference type="SMART" id="SM00477">
    <property type="entry name" value="NUC"/>
    <property type="match status" value="1"/>
</dbReference>
<evidence type="ECO:0000256" key="2">
    <source>
        <dbReference type="ARBA" id="ARBA00022670"/>
    </source>
</evidence>
<dbReference type="EC" id="3.4.21.-" evidence="8"/>
<dbReference type="InterPro" id="IPR001604">
    <property type="entry name" value="Endo_G_ENPP1-like_dom"/>
</dbReference>
<dbReference type="Gene3D" id="2.40.10.10">
    <property type="entry name" value="Trypsin-like serine proteases"/>
    <property type="match status" value="2"/>
</dbReference>
<dbReference type="SUPFAM" id="SSF54060">
    <property type="entry name" value="His-Me finger endonucleases"/>
    <property type="match status" value="1"/>
</dbReference>
<dbReference type="InterPro" id="IPR043504">
    <property type="entry name" value="Peptidase_S1_PA_chymotrypsin"/>
</dbReference>
<dbReference type="InterPro" id="IPR008256">
    <property type="entry name" value="Peptidase_S1B"/>
</dbReference>
<dbReference type="SUPFAM" id="SSF50494">
    <property type="entry name" value="Trypsin-like serine proteases"/>
    <property type="match status" value="1"/>
</dbReference>
<dbReference type="Proteomes" id="UP000275436">
    <property type="component" value="Unassembled WGS sequence"/>
</dbReference>
<dbReference type="InterPro" id="IPR009003">
    <property type="entry name" value="Peptidase_S1_PA"/>
</dbReference>
<evidence type="ECO:0000256" key="3">
    <source>
        <dbReference type="ARBA" id="ARBA00022729"/>
    </source>
</evidence>
<feature type="binding site" evidence="7">
    <location>
        <position position="536"/>
    </location>
    <ligand>
        <name>Mg(2+)</name>
        <dbReference type="ChEBI" id="CHEBI:18420"/>
        <note>catalytic</note>
    </ligand>
</feature>
<feature type="active site" description="Proton acceptor" evidence="6">
    <location>
        <position position="500"/>
    </location>
</feature>
<gene>
    <name evidence="11" type="ORF">DNR46_31905</name>
</gene>
<dbReference type="PRINTS" id="PR00839">
    <property type="entry name" value="V8PROTEASE"/>
</dbReference>
<feature type="domain" description="ENPP1-3/EXOG-like endonuclease/phosphodiesterase" evidence="9">
    <location>
        <begin position="419"/>
        <end position="648"/>
    </location>
</feature>
<keyword evidence="3" id="KW-0732">Signal</keyword>
<keyword evidence="7" id="KW-0479">Metal-binding</keyword>
<comment type="caution">
    <text evidence="11">The sequence shown here is derived from an EMBL/GenBank/DDBJ whole genome shotgun (WGS) entry which is preliminary data.</text>
</comment>
<accession>A0A3M9X1B4</accession>
<dbReference type="PANTHER" id="PTHR13966">
    <property type="entry name" value="ENDONUCLEASE RELATED"/>
    <property type="match status" value="1"/>
</dbReference>
<dbReference type="SMART" id="SM00892">
    <property type="entry name" value="Endonuclease_NS"/>
    <property type="match status" value="1"/>
</dbReference>
<evidence type="ECO:0000256" key="8">
    <source>
        <dbReference type="RuleBase" id="RU004296"/>
    </source>
</evidence>
<dbReference type="InterPro" id="IPR040255">
    <property type="entry name" value="Non-specific_endonuclease"/>
</dbReference>
<keyword evidence="5 8" id="KW-0720">Serine protease</keyword>
<feature type="domain" description="DNA/RNA non-specific endonuclease/pyrophosphatase/phosphodiesterase" evidence="10">
    <location>
        <begin position="418"/>
        <end position="648"/>
    </location>
</feature>
<dbReference type="GO" id="GO:0006508">
    <property type="term" value="P:proteolysis"/>
    <property type="evidence" value="ECO:0007669"/>
    <property type="project" value="UniProtKB-KW"/>
</dbReference>
<dbReference type="Gene3D" id="3.40.570.10">
    <property type="entry name" value="Extracellular Endonuclease, subunit A"/>
    <property type="match status" value="1"/>
</dbReference>
<dbReference type="GO" id="GO:0046872">
    <property type="term" value="F:metal ion binding"/>
    <property type="evidence" value="ECO:0007669"/>
    <property type="project" value="UniProtKB-KW"/>
</dbReference>
<dbReference type="EMBL" id="QKOD01000015">
    <property type="protein sequence ID" value="RNJ41807.1"/>
    <property type="molecule type" value="Genomic_DNA"/>
</dbReference>
<evidence type="ECO:0000256" key="4">
    <source>
        <dbReference type="ARBA" id="ARBA00022801"/>
    </source>
</evidence>
<dbReference type="InterPro" id="IPR044925">
    <property type="entry name" value="His-Me_finger_sf"/>
</dbReference>
<dbReference type="RefSeq" id="WP_123170094.1">
    <property type="nucleotide sequence ID" value="NZ_QKOD01000015.1"/>
</dbReference>
<dbReference type="Pfam" id="PF13365">
    <property type="entry name" value="Trypsin_2"/>
    <property type="match status" value="1"/>
</dbReference>
<evidence type="ECO:0000256" key="7">
    <source>
        <dbReference type="PIRSR" id="PIRSR640255-2"/>
    </source>
</evidence>
<dbReference type="GO" id="GO:0008236">
    <property type="term" value="F:serine-type peptidase activity"/>
    <property type="evidence" value="ECO:0007669"/>
    <property type="project" value="UniProtKB-KW"/>
</dbReference>
<evidence type="ECO:0000259" key="10">
    <source>
        <dbReference type="SMART" id="SM00892"/>
    </source>
</evidence>
<evidence type="ECO:0000259" key="9">
    <source>
        <dbReference type="SMART" id="SM00477"/>
    </source>
</evidence>
<proteinExistence type="inferred from homology"/>
<dbReference type="InterPro" id="IPR020821">
    <property type="entry name" value="ENPP1-3/EXOG-like_nuc-like"/>
</dbReference>